<dbReference type="Pfam" id="PF14099">
    <property type="entry name" value="Polysacc_lyase"/>
    <property type="match status" value="1"/>
</dbReference>
<reference evidence="2 3" key="1">
    <citation type="journal article" date="2021" name="Nat. Commun.">
        <title>Genetic determinants of endophytism in the Arabidopsis root mycobiome.</title>
        <authorList>
            <person name="Mesny F."/>
            <person name="Miyauchi S."/>
            <person name="Thiergart T."/>
            <person name="Pickel B."/>
            <person name="Atanasova L."/>
            <person name="Karlsson M."/>
            <person name="Huettel B."/>
            <person name="Barry K.W."/>
            <person name="Haridas S."/>
            <person name="Chen C."/>
            <person name="Bauer D."/>
            <person name="Andreopoulos W."/>
            <person name="Pangilinan J."/>
            <person name="LaButti K."/>
            <person name="Riley R."/>
            <person name="Lipzen A."/>
            <person name="Clum A."/>
            <person name="Drula E."/>
            <person name="Henrissat B."/>
            <person name="Kohler A."/>
            <person name="Grigoriev I.V."/>
            <person name="Martin F.M."/>
            <person name="Hacquard S."/>
        </authorList>
    </citation>
    <scope>NUCLEOTIDE SEQUENCE [LARGE SCALE GENOMIC DNA]</scope>
    <source>
        <strain evidence="2 3">MPI-CAGE-CH-0241</strain>
    </source>
</reference>
<dbReference type="GO" id="GO:0016829">
    <property type="term" value="F:lyase activity"/>
    <property type="evidence" value="ECO:0007669"/>
    <property type="project" value="UniProtKB-KW"/>
</dbReference>
<name>A0A9P9AHL2_9HYPO</name>
<keyword evidence="2" id="KW-0456">Lyase</keyword>
<sequence>MSSISIFLAILILAGHAAAWKGNSNTTALRAHNFDDLTLGPFDECNAKKPSYVQASSGNAFSGTGKMTMYFDETDFDGTRNDKGAELCCEVYGQDDKNVIAMYKEGWQGFAVYVPSSTFPDNKNGSIAQQFCPGGCSSWCGLVTIESNSLTVDHRTYCGDPTHAVVVEDIERDTWHTIVVRFRVSHAKDGAYELWYDGKQVYSATGVNVGFGTWDADADELSTGFYFKNGLYAHGEFEIVRRGVVLAHIILTQSWVDTENYNDETRTLYFDHVSWYRADDGETDGYATVKP</sequence>
<proteinExistence type="predicted"/>
<protein>
    <submittedName>
        <fullName evidence="2">Polysaccharide lyase-domain-containing protein</fullName>
    </submittedName>
</protein>
<gene>
    <name evidence="2" type="ORF">B0T10DRAFT_144141</name>
</gene>
<organism evidence="2 3">
    <name type="scientific">Thelonectria olida</name>
    <dbReference type="NCBI Taxonomy" id="1576542"/>
    <lineage>
        <taxon>Eukaryota</taxon>
        <taxon>Fungi</taxon>
        <taxon>Dikarya</taxon>
        <taxon>Ascomycota</taxon>
        <taxon>Pezizomycotina</taxon>
        <taxon>Sordariomycetes</taxon>
        <taxon>Hypocreomycetidae</taxon>
        <taxon>Hypocreales</taxon>
        <taxon>Nectriaceae</taxon>
        <taxon>Thelonectria</taxon>
    </lineage>
</organism>
<dbReference type="Gene3D" id="2.60.120.200">
    <property type="match status" value="1"/>
</dbReference>
<dbReference type="AlphaFoldDB" id="A0A9P9AHL2"/>
<dbReference type="EMBL" id="JAGPYM010000026">
    <property type="protein sequence ID" value="KAH6880431.1"/>
    <property type="molecule type" value="Genomic_DNA"/>
</dbReference>
<evidence type="ECO:0000313" key="3">
    <source>
        <dbReference type="Proteomes" id="UP000777438"/>
    </source>
</evidence>
<feature type="chain" id="PRO_5040475795" evidence="1">
    <location>
        <begin position="20"/>
        <end position="291"/>
    </location>
</feature>
<dbReference type="Proteomes" id="UP000777438">
    <property type="component" value="Unassembled WGS sequence"/>
</dbReference>
<keyword evidence="1" id="KW-0732">Signal</keyword>
<keyword evidence="3" id="KW-1185">Reference proteome</keyword>
<accession>A0A9P9AHL2</accession>
<dbReference type="InterPro" id="IPR025975">
    <property type="entry name" value="Polysacc_lyase"/>
</dbReference>
<evidence type="ECO:0000313" key="2">
    <source>
        <dbReference type="EMBL" id="KAH6880431.1"/>
    </source>
</evidence>
<dbReference type="OrthoDB" id="2896006at2759"/>
<evidence type="ECO:0000256" key="1">
    <source>
        <dbReference type="SAM" id="SignalP"/>
    </source>
</evidence>
<feature type="signal peptide" evidence="1">
    <location>
        <begin position="1"/>
        <end position="19"/>
    </location>
</feature>
<comment type="caution">
    <text evidence="2">The sequence shown here is derived from an EMBL/GenBank/DDBJ whole genome shotgun (WGS) entry which is preliminary data.</text>
</comment>